<dbReference type="PROSITE" id="PS51212">
    <property type="entry name" value="WSC"/>
    <property type="match status" value="5"/>
</dbReference>
<dbReference type="Gene3D" id="3.50.4.10">
    <property type="entry name" value="Hepatocyte Growth Factor"/>
    <property type="match status" value="1"/>
</dbReference>
<organism evidence="5 6">
    <name type="scientific">Hyaloscypha bicolor E</name>
    <dbReference type="NCBI Taxonomy" id="1095630"/>
    <lineage>
        <taxon>Eukaryota</taxon>
        <taxon>Fungi</taxon>
        <taxon>Dikarya</taxon>
        <taxon>Ascomycota</taxon>
        <taxon>Pezizomycotina</taxon>
        <taxon>Leotiomycetes</taxon>
        <taxon>Helotiales</taxon>
        <taxon>Hyaloscyphaceae</taxon>
        <taxon>Hyaloscypha</taxon>
        <taxon>Hyaloscypha bicolor</taxon>
    </lineage>
</organism>
<dbReference type="Proteomes" id="UP000235371">
    <property type="component" value="Unassembled WGS sequence"/>
</dbReference>
<feature type="region of interest" description="Disordered" evidence="2">
    <location>
        <begin position="1279"/>
        <end position="1315"/>
    </location>
</feature>
<dbReference type="InterPro" id="IPR051589">
    <property type="entry name" value="Sialate-O-sulfotransferase"/>
</dbReference>
<feature type="chain" id="PRO_5014352323" evidence="3">
    <location>
        <begin position="22"/>
        <end position="1829"/>
    </location>
</feature>
<dbReference type="PANTHER" id="PTHR45964">
    <property type="entry name" value="WSCD FAMILY MEMBER CG9164"/>
    <property type="match status" value="1"/>
</dbReference>
<dbReference type="OrthoDB" id="5985073at2759"/>
<dbReference type="InParanoid" id="A0A2J6SFQ5"/>
<evidence type="ECO:0000256" key="2">
    <source>
        <dbReference type="SAM" id="MobiDB-lite"/>
    </source>
</evidence>
<proteinExistence type="predicted"/>
<feature type="region of interest" description="Disordered" evidence="2">
    <location>
        <begin position="1491"/>
        <end position="1582"/>
    </location>
</feature>
<sequence>MRVSIALKGLLGLSFCLSVQGYDPTDSIMDAGKDRYLVLYSSQTGYLPNHNMDPAVVGGGSFGQIWQFNLPSNPYGQLEQFYAKPLVYTPSSTNRQVVLVFSEQNRIFSLDAVNGTLVTSRDLSLDGEAPFNVADLGSCNDISGTIGITGTPVIDPSTDTIYFWAKSYLAPGLRGYQNGAFYFHAIDAATLKEKPGFPVNIQGETADNDHTRYFTGGTVHQRASLNLVNGVVFAGFGGHCDQYNYTGWIVGMTPQDGTWNGGGGGCGVWMSGMPIVSDNSGRIFFSTGNAYKVSNNGLLPASGHLHLDTLSEAFVNLAVNKTTGALTQQDYFETYQYQAMDAADRDLGSGGVMLPDPGTFSGGGVARLIVGCGKNGNCYITNADNLGGYKLGSAGGDAIIQTITPPSGSPVFGNPGSYPLEGGYLYMTPVGSPTYVYALGFDSSGRPAFTLVAQTGDIVTGRAGVGPPTITSYKGQQGTAILWSLDPDAGVRAYNAVPVNGQMTRIPLNSASSVAKYQRVVFGDGRYYLITTAGTVVGYGSPVKSPLTCNDPLNFGSIAIGSTKTLNLTCTANIPITSINITAPYMSTYQVSNSSLPRGSLSTGAIFSFPITFNLTAAVAPGVQSTSITLRTANGVTGFSTQQPISVTGKSVSANPYASLIPLQVDFAPLVIGSAAAETGSASTFVIQDIGQSDLVILGYAFTDNIIPTVANTNVTVGGSANGNSVLDKNGVFTSNDLPAVGSVIRNGTSVTVNVLFNASAIGNYFSLLQIYTNGGMVYTTLVASADSSPIALLQQSTSEGGWITIPDCVVPADGCTNQVDLGTSVGIGQLSVTISFTNEGGSDLEITKSKPLEGSVLGAENPNTDLSEGLFISPGDTATAAILFSPGVSVLNADPIIYSGAWTLNTNDLTFGVHTLNFTATLAAPQVGPLISGKSQFQYLGCFQDSVASRIEPTQYNNVNNTNGLCQQQALAAGMPFAGTEYNTECYVGSNIPSPSLKVADSLCSTYFCPGDRTQICGGIGGYIYLFYDTTKYFPQNGTLAISAPSSLPTVGPYKYLGCFTDNTGSRALSGKIPGATSTNTLESCAAACSGYNYFGTEYGTECYCGNSLGSSATAAVSTTCNMLCAGSTSEMCGGSSRISVYVLSSYNSSVVTTSPTATTLSSTKISTLGSLPTVGAYMYVGCQTDSVAQRTLSTKSTQSSTMTVESCSSFCAGYTFFGVEYSAECYCGNTLVAGSTLATDGRCNMACNGNASETCGGPSGLSLYQLISSTSSSTTVGSSVSQQSQSTQSTQTSSSFTQTGSSTQITQTSSVPAPTPTVAITCPASNATIYTATNGDTFFLECFLDRPGNDLGMSYVGSYAQCAELCAYAANCVAFSWLPPGPSNPCYMHKAIGTGNSNSGVWGARLVVLPSSSSVLGSSSTILSTSLSTISSSVTSSITSLTSSFLPSSSTSTQLLSTTSSSSHSTSTSSGSLSTSSISSTSTSFTATSSTHSSSSSSSSQSSSSSTSSGTLSTTSSSSLSSSMSSTTLPITTSSSTTLPGSVSSSSSSSSSRGTSVSSTNTESPSSSSTALTTTTSSSTSLLGSVSSSSSSSSSSRQTSVSSTLSTSVITATTSSSSSSTLSPTLLPGWGYIGCANDNTGNRALTNASTTVSTMTVTLCQSYCQTNNFPLAGVEYGTQCFCGFSFSSGHTLGQTGCTMACGGNSAQQCGGSSRLSVYNNTAYVMPQVVSSVSTYQMKACYNDNVAARAFNSYVIATNAMTVEMCVSSCSARGFLYAGVEFGRECYCGNAIASTSSPISLSTCQENFCSGNMTEYCGGSNALLVYSQ</sequence>
<evidence type="ECO:0000256" key="1">
    <source>
        <dbReference type="ARBA" id="ARBA00022737"/>
    </source>
</evidence>
<reference evidence="5 6" key="1">
    <citation type="submission" date="2016-04" db="EMBL/GenBank/DDBJ databases">
        <title>A degradative enzymes factory behind the ericoid mycorrhizal symbiosis.</title>
        <authorList>
            <consortium name="DOE Joint Genome Institute"/>
            <person name="Martino E."/>
            <person name="Morin E."/>
            <person name="Grelet G."/>
            <person name="Kuo A."/>
            <person name="Kohler A."/>
            <person name="Daghino S."/>
            <person name="Barry K."/>
            <person name="Choi C."/>
            <person name="Cichocki N."/>
            <person name="Clum A."/>
            <person name="Copeland A."/>
            <person name="Hainaut M."/>
            <person name="Haridas S."/>
            <person name="Labutti K."/>
            <person name="Lindquist E."/>
            <person name="Lipzen A."/>
            <person name="Khouja H.-R."/>
            <person name="Murat C."/>
            <person name="Ohm R."/>
            <person name="Olson A."/>
            <person name="Spatafora J."/>
            <person name="Veneault-Fourrey C."/>
            <person name="Henrissat B."/>
            <person name="Grigoriev I."/>
            <person name="Martin F."/>
            <person name="Perotto S."/>
        </authorList>
    </citation>
    <scope>NUCLEOTIDE SEQUENCE [LARGE SCALE GENOMIC DNA]</scope>
    <source>
        <strain evidence="5 6">E</strain>
    </source>
</reference>
<dbReference type="RefSeq" id="XP_024726509.1">
    <property type="nucleotide sequence ID" value="XM_024878841.1"/>
</dbReference>
<evidence type="ECO:0000313" key="6">
    <source>
        <dbReference type="Proteomes" id="UP000235371"/>
    </source>
</evidence>
<keyword evidence="3" id="KW-0732">Signal</keyword>
<dbReference type="SMART" id="SM00321">
    <property type="entry name" value="WSC"/>
    <property type="match status" value="5"/>
</dbReference>
<evidence type="ECO:0000313" key="5">
    <source>
        <dbReference type="EMBL" id="PMD49605.1"/>
    </source>
</evidence>
<feature type="domain" description="WSC" evidence="4">
    <location>
        <begin position="1631"/>
        <end position="1723"/>
    </location>
</feature>
<name>A0A2J6SFQ5_9HELO</name>
<evidence type="ECO:0000256" key="3">
    <source>
        <dbReference type="SAM" id="SignalP"/>
    </source>
</evidence>
<feature type="region of interest" description="Disordered" evidence="2">
    <location>
        <begin position="1459"/>
        <end position="1479"/>
    </location>
</feature>
<feature type="signal peptide" evidence="3">
    <location>
        <begin position="1"/>
        <end position="21"/>
    </location>
</feature>
<protein>
    <submittedName>
        <fullName evidence="5">WSC-domain-containing protein</fullName>
    </submittedName>
</protein>
<feature type="domain" description="WSC" evidence="4">
    <location>
        <begin position="1054"/>
        <end position="1146"/>
    </location>
</feature>
<feature type="compositionally biased region" description="Low complexity" evidence="2">
    <location>
        <begin position="1279"/>
        <end position="1312"/>
    </location>
</feature>
<feature type="domain" description="WSC" evidence="4">
    <location>
        <begin position="1178"/>
        <end position="1269"/>
    </location>
</feature>
<gene>
    <name evidence="5" type="ORF">K444DRAFT_605090</name>
</gene>
<dbReference type="Pfam" id="PF14295">
    <property type="entry name" value="PAN_4"/>
    <property type="match status" value="1"/>
</dbReference>
<dbReference type="STRING" id="1095630.A0A2J6SFQ5"/>
<evidence type="ECO:0000259" key="4">
    <source>
        <dbReference type="PROSITE" id="PS51212"/>
    </source>
</evidence>
<dbReference type="InterPro" id="IPR002889">
    <property type="entry name" value="WSC_carb-bd"/>
</dbReference>
<feature type="domain" description="WSC" evidence="4">
    <location>
        <begin position="937"/>
        <end position="1030"/>
    </location>
</feature>
<dbReference type="Pfam" id="PF01822">
    <property type="entry name" value="WSC"/>
    <property type="match status" value="5"/>
</dbReference>
<dbReference type="PANTHER" id="PTHR45964:SF5">
    <property type="entry name" value="WSCD FAMILY MEMBER CG9164"/>
    <property type="match status" value="1"/>
</dbReference>
<dbReference type="GeneID" id="36586918"/>
<feature type="domain" description="WSC" evidence="4">
    <location>
        <begin position="1736"/>
        <end position="1829"/>
    </location>
</feature>
<dbReference type="EMBL" id="KZ613920">
    <property type="protein sequence ID" value="PMD49605.1"/>
    <property type="molecule type" value="Genomic_DNA"/>
</dbReference>
<keyword evidence="6" id="KW-1185">Reference proteome</keyword>
<keyword evidence="1" id="KW-0677">Repeat</keyword>
<dbReference type="InterPro" id="IPR003609">
    <property type="entry name" value="Pan_app"/>
</dbReference>
<accession>A0A2J6SFQ5</accession>